<comment type="caution">
    <text evidence="1">The sequence shown here is derived from an EMBL/GenBank/DDBJ whole genome shotgun (WGS) entry which is preliminary data.</text>
</comment>
<sequence>MVNTPSVTSTPFPVASRAAALGATPAAETLPAPDDQHVVAFLQRWYAYGGGRSEDILVEFGLSTTQFFTRAKDLLESKAVRVDPAVAEAMLTVCRKRLWLGQ</sequence>
<dbReference type="InterPro" id="IPR021678">
    <property type="entry name" value="DUF3263"/>
</dbReference>
<accession>A0ABS7NMJ6</accession>
<dbReference type="EMBL" id="JABUKG010000001">
    <property type="protein sequence ID" value="MBY6319219.1"/>
    <property type="molecule type" value="Genomic_DNA"/>
</dbReference>
<keyword evidence="2" id="KW-1185">Reference proteome</keyword>
<evidence type="ECO:0000313" key="1">
    <source>
        <dbReference type="EMBL" id="MBY6319219.1"/>
    </source>
</evidence>
<evidence type="ECO:0000313" key="2">
    <source>
        <dbReference type="Proteomes" id="UP001520140"/>
    </source>
</evidence>
<name>A0ABS7NMJ6_9NOCA</name>
<organism evidence="1 2">
    <name type="scientific">Rhodococcoides kroppenstedtii</name>
    <dbReference type="NCBI Taxonomy" id="293050"/>
    <lineage>
        <taxon>Bacteria</taxon>
        <taxon>Bacillati</taxon>
        <taxon>Actinomycetota</taxon>
        <taxon>Actinomycetes</taxon>
        <taxon>Mycobacteriales</taxon>
        <taxon>Nocardiaceae</taxon>
        <taxon>Rhodococcoides</taxon>
    </lineage>
</organism>
<dbReference type="Proteomes" id="UP001520140">
    <property type="component" value="Unassembled WGS sequence"/>
</dbReference>
<protein>
    <submittedName>
        <fullName evidence="1">DUF3263 domain-containing protein</fullName>
    </submittedName>
</protein>
<proteinExistence type="predicted"/>
<dbReference type="Pfam" id="PF11662">
    <property type="entry name" value="DUF3263"/>
    <property type="match status" value="1"/>
</dbReference>
<reference evidence="1 2" key="1">
    <citation type="submission" date="2020-06" db="EMBL/GenBank/DDBJ databases">
        <title>Taxonomy, biology and ecology of Rhodococcus bacteria occurring in California pistachio and other woody hosts as revealed by genome sequence analyses.</title>
        <authorList>
            <person name="Gai Y."/>
            <person name="Riely B."/>
        </authorList>
    </citation>
    <scope>NUCLEOTIDE SEQUENCE [LARGE SCALE GENOMIC DNA]</scope>
    <source>
        <strain evidence="1 2">BP-284</strain>
    </source>
</reference>
<gene>
    <name evidence="1" type="ORF">HQ605_00110</name>
</gene>